<accession>A0ABV7CKP8</accession>
<dbReference type="Proteomes" id="UP001595453">
    <property type="component" value="Unassembled WGS sequence"/>
</dbReference>
<dbReference type="Gene3D" id="3.30.160.140">
    <property type="entry name" value="Shew3726-like"/>
    <property type="match status" value="1"/>
</dbReference>
<dbReference type="SUPFAM" id="SSF160272">
    <property type="entry name" value="Shew3726-like"/>
    <property type="match status" value="1"/>
</dbReference>
<evidence type="ECO:0000313" key="2">
    <source>
        <dbReference type="Proteomes" id="UP001595453"/>
    </source>
</evidence>
<dbReference type="InterPro" id="IPR009962">
    <property type="entry name" value="DUF1488"/>
</dbReference>
<protein>
    <submittedName>
        <fullName evidence="1">DUF1488 family protein</fullName>
    </submittedName>
</protein>
<dbReference type="InterPro" id="IPR036692">
    <property type="entry name" value="Shew3726-like_sf"/>
</dbReference>
<reference evidence="2" key="1">
    <citation type="journal article" date="2019" name="Int. J. Syst. Evol. Microbiol.">
        <title>The Global Catalogue of Microorganisms (GCM) 10K type strain sequencing project: providing services to taxonomists for standard genome sequencing and annotation.</title>
        <authorList>
            <consortium name="The Broad Institute Genomics Platform"/>
            <consortium name="The Broad Institute Genome Sequencing Center for Infectious Disease"/>
            <person name="Wu L."/>
            <person name="Ma J."/>
        </authorList>
    </citation>
    <scope>NUCLEOTIDE SEQUENCE [LARGE SCALE GENOMIC DNA]</scope>
    <source>
        <strain evidence="2">KCTC 42730</strain>
    </source>
</reference>
<dbReference type="RefSeq" id="WP_377124445.1">
    <property type="nucleotide sequence ID" value="NZ_JBHRSD010000018.1"/>
</dbReference>
<dbReference type="Pfam" id="PF07369">
    <property type="entry name" value="DUF1488"/>
    <property type="match status" value="1"/>
</dbReference>
<gene>
    <name evidence="1" type="ORF">ACFOEE_11770</name>
</gene>
<sequence length="81" mass="9227">MNQAILFNDDARYDEESGTLQFTAMSMGMMISCVVKLDGFTQSAAIEHFTQYRFDYEQQAEDLIADEEFTATGQVLLQPCR</sequence>
<organism evidence="1 2">
    <name type="scientific">Pseudoalteromonas fenneropenaei</name>
    <dbReference type="NCBI Taxonomy" id="1737459"/>
    <lineage>
        <taxon>Bacteria</taxon>
        <taxon>Pseudomonadati</taxon>
        <taxon>Pseudomonadota</taxon>
        <taxon>Gammaproteobacteria</taxon>
        <taxon>Alteromonadales</taxon>
        <taxon>Pseudoalteromonadaceae</taxon>
        <taxon>Pseudoalteromonas</taxon>
    </lineage>
</organism>
<proteinExistence type="predicted"/>
<keyword evidence="2" id="KW-1185">Reference proteome</keyword>
<name>A0ABV7CKP8_9GAMM</name>
<evidence type="ECO:0000313" key="1">
    <source>
        <dbReference type="EMBL" id="MFC3033197.1"/>
    </source>
</evidence>
<comment type="caution">
    <text evidence="1">The sequence shown here is derived from an EMBL/GenBank/DDBJ whole genome shotgun (WGS) entry which is preliminary data.</text>
</comment>
<dbReference type="EMBL" id="JBHRSD010000018">
    <property type="protein sequence ID" value="MFC3033197.1"/>
    <property type="molecule type" value="Genomic_DNA"/>
</dbReference>